<evidence type="ECO:0000313" key="4">
    <source>
        <dbReference type="Proteomes" id="UP000000267"/>
    </source>
</evidence>
<dbReference type="KEGG" id="vpo:Kpol_187p3"/>
<evidence type="ECO:0000313" key="3">
    <source>
        <dbReference type="EMBL" id="EDO14397.1"/>
    </source>
</evidence>
<sequence>MNLFRIYLVFLANIINLLRVEAIQCAIYGNCGKKSLFGQELPCTVDAEFVPEVPNSETWGLVTELCGSQWGDKENLCCSKEQLVSLKKNLQKVESLIASCPACITNFKNLFCQFTCSPNQRDFVNVTRTQKSLKGNEVVAELDFFIDPDWASIFYDSCKNVKMSATNGYAMDLIGGGAKNYSSF</sequence>
<evidence type="ECO:0000256" key="1">
    <source>
        <dbReference type="SAM" id="SignalP"/>
    </source>
</evidence>
<dbReference type="InParanoid" id="A7TTL1"/>
<dbReference type="GeneID" id="5542383"/>
<dbReference type="GO" id="GO:0015918">
    <property type="term" value="P:sterol transport"/>
    <property type="evidence" value="ECO:0007669"/>
    <property type="project" value="TreeGrafter"/>
</dbReference>
<dbReference type="RefSeq" id="XP_001642255.1">
    <property type="nucleotide sequence ID" value="XM_001642205.1"/>
</dbReference>
<name>A7TTL1_VANPO</name>
<keyword evidence="4" id="KW-1185">Reference proteome</keyword>
<dbReference type="GO" id="GO:0032934">
    <property type="term" value="F:sterol binding"/>
    <property type="evidence" value="ECO:0007669"/>
    <property type="project" value="TreeGrafter"/>
</dbReference>
<dbReference type="InterPro" id="IPR032190">
    <property type="entry name" value="NPC1_N"/>
</dbReference>
<dbReference type="STRING" id="436907.A7TTL1"/>
<feature type="signal peptide" evidence="1">
    <location>
        <begin position="1"/>
        <end position="22"/>
    </location>
</feature>
<dbReference type="Proteomes" id="UP000000267">
    <property type="component" value="Unassembled WGS sequence"/>
</dbReference>
<gene>
    <name evidence="3" type="ORF">Kpol_187p3</name>
</gene>
<protein>
    <recommendedName>
        <fullName evidence="2">Niemann-Pick C1 N-terminal domain-containing protein</fullName>
    </recommendedName>
</protein>
<keyword evidence="1" id="KW-0732">Signal</keyword>
<reference evidence="3 4" key="1">
    <citation type="journal article" date="2007" name="Proc. Natl. Acad. Sci. U.S.A.">
        <title>Independent sorting-out of thousands of duplicated gene pairs in two yeast species descended from a whole-genome duplication.</title>
        <authorList>
            <person name="Scannell D.R."/>
            <person name="Frank A.C."/>
            <person name="Conant G.C."/>
            <person name="Byrne K.P."/>
            <person name="Woolfit M."/>
            <person name="Wolfe K.H."/>
        </authorList>
    </citation>
    <scope>NUCLEOTIDE SEQUENCE [LARGE SCALE GENOMIC DNA]</scope>
    <source>
        <strain evidence="4">ATCC 22028 / DSM 70294 / BCRC 21397 / CBS 2163 / NBRC 10782 / NRRL Y-8283 / UCD 57-17</strain>
    </source>
</reference>
<dbReference type="EMBL" id="DS480585">
    <property type="protein sequence ID" value="EDO14397.1"/>
    <property type="molecule type" value="Genomic_DNA"/>
</dbReference>
<feature type="domain" description="Niemann-Pick C1 N-terminal" evidence="2">
    <location>
        <begin position="24"/>
        <end position="184"/>
    </location>
</feature>
<dbReference type="GO" id="GO:0016020">
    <property type="term" value="C:membrane"/>
    <property type="evidence" value="ECO:0007669"/>
    <property type="project" value="TreeGrafter"/>
</dbReference>
<proteinExistence type="predicted"/>
<dbReference type="OrthoDB" id="4092740at2759"/>
<dbReference type="Pfam" id="PF16414">
    <property type="entry name" value="NPC1_N"/>
    <property type="match status" value="1"/>
</dbReference>
<dbReference type="PANTHER" id="PTHR45727">
    <property type="entry name" value="NPC INTRACELLULAR CHOLESTEROL TRANSPORTER 1"/>
    <property type="match status" value="1"/>
</dbReference>
<organism evidence="4">
    <name type="scientific">Vanderwaltozyma polyspora (strain ATCC 22028 / DSM 70294 / BCRC 21397 / CBS 2163 / NBRC 10782 / NRRL Y-8283 / UCD 57-17)</name>
    <name type="common">Kluyveromyces polysporus</name>
    <dbReference type="NCBI Taxonomy" id="436907"/>
    <lineage>
        <taxon>Eukaryota</taxon>
        <taxon>Fungi</taxon>
        <taxon>Dikarya</taxon>
        <taxon>Ascomycota</taxon>
        <taxon>Saccharomycotina</taxon>
        <taxon>Saccharomycetes</taxon>
        <taxon>Saccharomycetales</taxon>
        <taxon>Saccharomycetaceae</taxon>
        <taxon>Vanderwaltozyma</taxon>
    </lineage>
</organism>
<dbReference type="AlphaFoldDB" id="A7TTL1"/>
<dbReference type="HOGENOM" id="CLU_094363_1_0_1"/>
<dbReference type="PANTHER" id="PTHR45727:SF2">
    <property type="entry name" value="NPC INTRACELLULAR CHOLESTEROL TRANSPORTER 1"/>
    <property type="match status" value="1"/>
</dbReference>
<evidence type="ECO:0000259" key="2">
    <source>
        <dbReference type="Pfam" id="PF16414"/>
    </source>
</evidence>
<feature type="chain" id="PRO_5002715738" description="Niemann-Pick C1 N-terminal domain-containing protein" evidence="1">
    <location>
        <begin position="23"/>
        <end position="184"/>
    </location>
</feature>
<accession>A7TTL1</accession>
<dbReference type="eggNOG" id="KOG1933">
    <property type="taxonomic scope" value="Eukaryota"/>
</dbReference>